<feature type="domain" description="UvrD-like helicase ATP-binding" evidence="6">
    <location>
        <begin position="195"/>
        <end position="595"/>
    </location>
</feature>
<gene>
    <name evidence="7" type="ORF">G4Z16_02270</name>
</gene>
<evidence type="ECO:0000313" key="8">
    <source>
        <dbReference type="Proteomes" id="UP000595046"/>
    </source>
</evidence>
<dbReference type="GO" id="GO:0000725">
    <property type="term" value="P:recombinational repair"/>
    <property type="evidence" value="ECO:0007669"/>
    <property type="project" value="TreeGrafter"/>
</dbReference>
<dbReference type="KEGG" id="sbat:G4Z16_02270"/>
<reference evidence="8" key="1">
    <citation type="submission" date="2020-02" db="EMBL/GenBank/DDBJ databases">
        <title>Streptomyces sp. ASO4wet.</title>
        <authorList>
            <person name="Risdian C."/>
            <person name="Landwehr W."/>
            <person name="Schupp P."/>
            <person name="Wink J."/>
        </authorList>
    </citation>
    <scope>NUCLEOTIDE SEQUENCE [LARGE SCALE GENOMIC DNA]</scope>
    <source>
        <strain evidence="8">ASO4wet</strain>
    </source>
</reference>
<evidence type="ECO:0000256" key="5">
    <source>
        <dbReference type="PROSITE-ProRule" id="PRU00560"/>
    </source>
</evidence>
<dbReference type="GO" id="GO:0005524">
    <property type="term" value="F:ATP binding"/>
    <property type="evidence" value="ECO:0007669"/>
    <property type="project" value="UniProtKB-UniRule"/>
</dbReference>
<dbReference type="RefSeq" id="WP_197348917.1">
    <property type="nucleotide sequence ID" value="NZ_CP048882.1"/>
</dbReference>
<dbReference type="InterPro" id="IPR000212">
    <property type="entry name" value="DNA_helicase_UvrD/REP"/>
</dbReference>
<name>A0A7T1WPU9_9ACTN</name>
<dbReference type="GO" id="GO:0005829">
    <property type="term" value="C:cytosol"/>
    <property type="evidence" value="ECO:0007669"/>
    <property type="project" value="TreeGrafter"/>
</dbReference>
<dbReference type="SUPFAM" id="SSF52540">
    <property type="entry name" value="P-loop containing nucleoside triphosphate hydrolases"/>
    <property type="match status" value="1"/>
</dbReference>
<dbReference type="Proteomes" id="UP000595046">
    <property type="component" value="Chromosome"/>
</dbReference>
<keyword evidence="2 5" id="KW-0378">Hydrolase</keyword>
<feature type="binding site" evidence="5">
    <location>
        <begin position="216"/>
        <end position="223"/>
    </location>
    <ligand>
        <name>ATP</name>
        <dbReference type="ChEBI" id="CHEBI:30616"/>
    </ligand>
</feature>
<evidence type="ECO:0000256" key="2">
    <source>
        <dbReference type="ARBA" id="ARBA00022801"/>
    </source>
</evidence>
<dbReference type="PANTHER" id="PTHR11070:SF45">
    <property type="entry name" value="DNA 3'-5' HELICASE"/>
    <property type="match status" value="1"/>
</dbReference>
<dbReference type="NCBIfam" id="NF041254">
    <property type="entry name" value="motor_HelR"/>
    <property type="match status" value="1"/>
</dbReference>
<evidence type="ECO:0000256" key="1">
    <source>
        <dbReference type="ARBA" id="ARBA00022741"/>
    </source>
</evidence>
<dbReference type="PROSITE" id="PS51198">
    <property type="entry name" value="UVRD_HELICASE_ATP_BIND"/>
    <property type="match status" value="1"/>
</dbReference>
<dbReference type="InterPro" id="IPR014016">
    <property type="entry name" value="UvrD-like_ATP-bd"/>
</dbReference>
<protein>
    <submittedName>
        <fullName evidence="7">AAA family ATPase</fullName>
    </submittedName>
</protein>
<sequence length="718" mass="78491">MNPLTTSAFDLPVHLSAKADPALIAGDEEHFAAIAESLEQTITELSDRLDAERRAPGGIGRAAMDRDVEIHRLTARLRALRRFGLNLCLGHIVGTDDTEPVYIGRLGLTDSTGRRLLLDWRSPAAEPFFAATHANPMGLASRRRYRWTRGRISDYWDEVFTADGLEGHAALDDQSAFIASLGSSRSARMRDVLTTIQADQDAIIRAGSRGALVVDGGPGTGKTVVALHRSAYLLHSDPRLGHRRVGVLFVGPHQPYLAYVGDVLPSLGEEGVQTCTLRNLVPEGAGATVEADPRVALLKSSAEMVKAIEPAVGIYEEPPTEGMAVSTHWSDIWLSAGDWAAAFEAVEPGTPHNEARDQIREELLTILMDKDESDASPDLLRRSLLQDRELIRTLNRAWPMLEPTDLVEDLWSVPAYLRKCAPWLGPDDVRKLQREDARAWTVSDLPLLDAARRRLGDPEASRRKLRHEATVAAERARRADVIDNILEADDDGEGAVTMLRGQDLQDSLIGDSPLPGAEPDVLAGPFAHVVVDEAQELTDAEWQMLLQRCPSRSFTIVGDRAQARHGFTESWQERLERVGLERIDVASLSVNYRTPEEVMAEAEPVIRSVLPDANVPTSIRSSGIPVLHGSVSELDSILSTWLAAHPEGTACVIGDPTFRPTSRVRSLTPELSKGLEFDLVVLVGPEEFGKGVDGIEGGVDRYVAMTRATQQLVILPSS</sequence>
<dbReference type="GO" id="GO:0003677">
    <property type="term" value="F:DNA binding"/>
    <property type="evidence" value="ECO:0007669"/>
    <property type="project" value="InterPro"/>
</dbReference>
<evidence type="ECO:0000313" key="7">
    <source>
        <dbReference type="EMBL" id="QPP05408.1"/>
    </source>
</evidence>
<evidence type="ECO:0000256" key="4">
    <source>
        <dbReference type="ARBA" id="ARBA00022840"/>
    </source>
</evidence>
<organism evidence="7 8">
    <name type="scientific">Streptomyces bathyalis</name>
    <dbReference type="NCBI Taxonomy" id="2710756"/>
    <lineage>
        <taxon>Bacteria</taxon>
        <taxon>Bacillati</taxon>
        <taxon>Actinomycetota</taxon>
        <taxon>Actinomycetes</taxon>
        <taxon>Kitasatosporales</taxon>
        <taxon>Streptomycetaceae</taxon>
        <taxon>Streptomyces</taxon>
    </lineage>
</organism>
<evidence type="ECO:0000259" key="6">
    <source>
        <dbReference type="PROSITE" id="PS51198"/>
    </source>
</evidence>
<dbReference type="EMBL" id="CP048882">
    <property type="protein sequence ID" value="QPP05408.1"/>
    <property type="molecule type" value="Genomic_DNA"/>
</dbReference>
<dbReference type="PANTHER" id="PTHR11070">
    <property type="entry name" value="UVRD / RECB / PCRA DNA HELICASE FAMILY MEMBER"/>
    <property type="match status" value="1"/>
</dbReference>
<dbReference type="GO" id="GO:0043138">
    <property type="term" value="F:3'-5' DNA helicase activity"/>
    <property type="evidence" value="ECO:0007669"/>
    <property type="project" value="TreeGrafter"/>
</dbReference>
<dbReference type="InterPro" id="IPR027417">
    <property type="entry name" value="P-loop_NTPase"/>
</dbReference>
<dbReference type="AlphaFoldDB" id="A0A7T1WPU9"/>
<evidence type="ECO:0000256" key="3">
    <source>
        <dbReference type="ARBA" id="ARBA00022806"/>
    </source>
</evidence>
<accession>A0A7T1WPU9</accession>
<keyword evidence="3 5" id="KW-0347">Helicase</keyword>
<keyword evidence="1 5" id="KW-0547">Nucleotide-binding</keyword>
<dbReference type="GO" id="GO:0016787">
    <property type="term" value="F:hydrolase activity"/>
    <property type="evidence" value="ECO:0007669"/>
    <property type="project" value="UniProtKB-UniRule"/>
</dbReference>
<keyword evidence="4 5" id="KW-0067">ATP-binding</keyword>
<proteinExistence type="predicted"/>
<keyword evidence="8" id="KW-1185">Reference proteome</keyword>
<dbReference type="Gene3D" id="3.40.50.300">
    <property type="entry name" value="P-loop containing nucleotide triphosphate hydrolases"/>
    <property type="match status" value="3"/>
</dbReference>